<dbReference type="GO" id="GO:0016151">
    <property type="term" value="F:nickel cation binding"/>
    <property type="evidence" value="ECO:0007669"/>
    <property type="project" value="UniProtKB-UniRule"/>
</dbReference>
<evidence type="ECO:0000313" key="4">
    <source>
        <dbReference type="Proteomes" id="UP000276542"/>
    </source>
</evidence>
<dbReference type="Proteomes" id="UP000276542">
    <property type="component" value="Unassembled WGS sequence"/>
</dbReference>
<gene>
    <name evidence="2" type="primary">ureD</name>
    <name evidence="3" type="ORF">D4739_13965</name>
</gene>
<sequence length="253" mass="26565">MSTLTDVAPTTASRTTIHVERSGGRVRVRTAASGPSDRPLIRPMLLGADDRIARISLVPEGALLLAGDAVEVDVHVGTGAVLELHEAAGTVAYDMRGDHARWDVTVRLDEGATLLWGGEPFVVSAGADVRRTTRIVLDAGAGVALRETLVLGRHGEAAGRLHQTQTVEHASGVPLLVEELDVDAVRMTALLGGHRVIGSLLLLGDACAALPASSSADRFDLESGGTLLRRLAHEAHAAHDAAAWDQVVREICC</sequence>
<comment type="similarity">
    <text evidence="2">Belongs to the UreD family.</text>
</comment>
<comment type="subunit">
    <text evidence="2">UreD, UreF and UreG form a complex that acts as a GTP-hydrolysis-dependent molecular chaperone, activating the urease apoprotein by helping to assemble the nickel containing metallocenter of UreC. The UreE protein probably delivers the nickel.</text>
</comment>
<organism evidence="3 4">
    <name type="scientific">Nocardioides cavernaquae</name>
    <dbReference type="NCBI Taxonomy" id="2321396"/>
    <lineage>
        <taxon>Bacteria</taxon>
        <taxon>Bacillati</taxon>
        <taxon>Actinomycetota</taxon>
        <taxon>Actinomycetes</taxon>
        <taxon>Propionibacteriales</taxon>
        <taxon>Nocardioidaceae</taxon>
        <taxon>Nocardioides</taxon>
    </lineage>
</organism>
<dbReference type="RefSeq" id="WP_120061183.1">
    <property type="nucleotide sequence ID" value="NZ_QYRP01000002.1"/>
</dbReference>
<reference evidence="4" key="1">
    <citation type="submission" date="2018-09" db="EMBL/GenBank/DDBJ databases">
        <authorList>
            <person name="Zhu H."/>
        </authorList>
    </citation>
    <scope>NUCLEOTIDE SEQUENCE [LARGE SCALE GENOMIC DNA]</scope>
    <source>
        <strain evidence="4">K1W22B-1</strain>
    </source>
</reference>
<dbReference type="HAMAP" id="MF_01384">
    <property type="entry name" value="UreD"/>
    <property type="match status" value="1"/>
</dbReference>
<keyword evidence="4" id="KW-1185">Reference proteome</keyword>
<dbReference type="Pfam" id="PF01774">
    <property type="entry name" value="UreD"/>
    <property type="match status" value="1"/>
</dbReference>
<comment type="caution">
    <text evidence="3">The sequence shown here is derived from an EMBL/GenBank/DDBJ whole genome shotgun (WGS) entry which is preliminary data.</text>
</comment>
<dbReference type="OrthoDB" id="8677206at2"/>
<dbReference type="GO" id="GO:0005737">
    <property type="term" value="C:cytoplasm"/>
    <property type="evidence" value="ECO:0007669"/>
    <property type="project" value="UniProtKB-SubCell"/>
</dbReference>
<keyword evidence="2" id="KW-0996">Nickel insertion</keyword>
<keyword evidence="1 2" id="KW-0143">Chaperone</keyword>
<comment type="subcellular location">
    <subcellularLocation>
        <location evidence="2">Cytoplasm</location>
    </subcellularLocation>
</comment>
<evidence type="ECO:0000256" key="2">
    <source>
        <dbReference type="HAMAP-Rule" id="MF_01384"/>
    </source>
</evidence>
<comment type="function">
    <text evidence="2">Required for maturation of urease via the functional incorporation of the urease nickel metallocenter.</text>
</comment>
<protein>
    <recommendedName>
        <fullName evidence="2">Urease accessory protein UreD</fullName>
    </recommendedName>
</protein>
<evidence type="ECO:0000313" key="3">
    <source>
        <dbReference type="EMBL" id="RJS47217.1"/>
    </source>
</evidence>
<keyword evidence="2" id="KW-0963">Cytoplasm</keyword>
<name>A0A3A5HHP8_9ACTN</name>
<dbReference type="InterPro" id="IPR002669">
    <property type="entry name" value="UreD"/>
</dbReference>
<proteinExistence type="inferred from homology"/>
<accession>A0A3A5HHP8</accession>
<evidence type="ECO:0000256" key="1">
    <source>
        <dbReference type="ARBA" id="ARBA00023186"/>
    </source>
</evidence>
<dbReference type="AlphaFoldDB" id="A0A3A5HHP8"/>
<dbReference type="EMBL" id="QYRP01000002">
    <property type="protein sequence ID" value="RJS47217.1"/>
    <property type="molecule type" value="Genomic_DNA"/>
</dbReference>